<dbReference type="PANTHER" id="PTHR15067">
    <property type="entry name" value="E3 UBIQUITIN-PROTEIN LIGASE RNF8"/>
    <property type="match status" value="1"/>
</dbReference>
<dbReference type="GO" id="GO:0008270">
    <property type="term" value="F:zinc ion binding"/>
    <property type="evidence" value="ECO:0007669"/>
    <property type="project" value="UniProtKB-KW"/>
</dbReference>
<dbReference type="GO" id="GO:0005829">
    <property type="term" value="C:cytosol"/>
    <property type="evidence" value="ECO:0007669"/>
    <property type="project" value="TreeGrafter"/>
</dbReference>
<keyword evidence="13" id="KW-1185">Reference proteome</keyword>
<name>A0AA36CZJ3_9BILA</name>
<evidence type="ECO:0000313" key="13">
    <source>
        <dbReference type="Proteomes" id="UP001177023"/>
    </source>
</evidence>
<feature type="transmembrane region" description="Helical" evidence="9">
    <location>
        <begin position="20"/>
        <end position="42"/>
    </location>
</feature>
<keyword evidence="3" id="KW-0479">Metal-binding</keyword>
<evidence type="ECO:0000256" key="2">
    <source>
        <dbReference type="ARBA" id="ARBA00022692"/>
    </source>
</evidence>
<evidence type="ECO:0000256" key="3">
    <source>
        <dbReference type="ARBA" id="ARBA00022723"/>
    </source>
</evidence>
<feature type="transmembrane region" description="Helical" evidence="9">
    <location>
        <begin position="88"/>
        <end position="107"/>
    </location>
</feature>
<keyword evidence="7 9" id="KW-0472">Membrane</keyword>
<feature type="transmembrane region" description="Helical" evidence="9">
    <location>
        <begin position="127"/>
        <end position="147"/>
    </location>
</feature>
<comment type="subcellular location">
    <subcellularLocation>
        <location evidence="1">Membrane</location>
        <topology evidence="1">Multi-pass membrane protein</topology>
    </subcellularLocation>
</comment>
<dbReference type="GO" id="GO:0005783">
    <property type="term" value="C:endoplasmic reticulum"/>
    <property type="evidence" value="ECO:0007669"/>
    <property type="project" value="TreeGrafter"/>
</dbReference>
<dbReference type="CDD" id="cd14421">
    <property type="entry name" value="CUE_AMFR"/>
    <property type="match status" value="1"/>
</dbReference>
<feature type="transmembrane region" description="Helical" evidence="9">
    <location>
        <begin position="153"/>
        <end position="170"/>
    </location>
</feature>
<feature type="non-terminal residue" evidence="12">
    <location>
        <position position="562"/>
    </location>
</feature>
<evidence type="ECO:0000256" key="7">
    <source>
        <dbReference type="ARBA" id="ARBA00023136"/>
    </source>
</evidence>
<evidence type="ECO:0000313" key="12">
    <source>
        <dbReference type="EMBL" id="CAJ0578235.1"/>
    </source>
</evidence>
<proteinExistence type="predicted"/>
<organism evidence="12 13">
    <name type="scientific">Mesorhabditis spiculigera</name>
    <dbReference type="NCBI Taxonomy" id="96644"/>
    <lineage>
        <taxon>Eukaryota</taxon>
        <taxon>Metazoa</taxon>
        <taxon>Ecdysozoa</taxon>
        <taxon>Nematoda</taxon>
        <taxon>Chromadorea</taxon>
        <taxon>Rhabditida</taxon>
        <taxon>Rhabditina</taxon>
        <taxon>Rhabditomorpha</taxon>
        <taxon>Rhabditoidea</taxon>
        <taxon>Rhabditidae</taxon>
        <taxon>Mesorhabditinae</taxon>
        <taxon>Mesorhabditis</taxon>
    </lineage>
</organism>
<dbReference type="GO" id="GO:0016020">
    <property type="term" value="C:membrane"/>
    <property type="evidence" value="ECO:0007669"/>
    <property type="project" value="UniProtKB-SubCell"/>
</dbReference>
<evidence type="ECO:0000256" key="4">
    <source>
        <dbReference type="ARBA" id="ARBA00022771"/>
    </source>
</evidence>
<evidence type="ECO:0000256" key="9">
    <source>
        <dbReference type="SAM" id="Phobius"/>
    </source>
</evidence>
<dbReference type="Pfam" id="PF13639">
    <property type="entry name" value="zf-RING_2"/>
    <property type="match status" value="1"/>
</dbReference>
<dbReference type="SUPFAM" id="SSF57850">
    <property type="entry name" value="RING/U-box"/>
    <property type="match status" value="1"/>
</dbReference>
<evidence type="ECO:0000256" key="1">
    <source>
        <dbReference type="ARBA" id="ARBA00004141"/>
    </source>
</evidence>
<feature type="transmembrane region" description="Helical" evidence="9">
    <location>
        <begin position="190"/>
        <end position="207"/>
    </location>
</feature>
<dbReference type="GO" id="GO:0070936">
    <property type="term" value="P:protein K48-linked ubiquitination"/>
    <property type="evidence" value="ECO:0007669"/>
    <property type="project" value="TreeGrafter"/>
</dbReference>
<dbReference type="PROSITE" id="PS50089">
    <property type="entry name" value="ZF_RING_2"/>
    <property type="match status" value="1"/>
</dbReference>
<comment type="caution">
    <text evidence="12">The sequence shown here is derived from an EMBL/GenBank/DDBJ whole genome shotgun (WGS) entry which is preliminary data.</text>
</comment>
<dbReference type="EMBL" id="CATQJA010002653">
    <property type="protein sequence ID" value="CAJ0578235.1"/>
    <property type="molecule type" value="Genomic_DNA"/>
</dbReference>
<evidence type="ECO:0000259" key="11">
    <source>
        <dbReference type="PROSITE" id="PS51140"/>
    </source>
</evidence>
<dbReference type="PANTHER" id="PTHR15067:SF5">
    <property type="entry name" value="E3 UBIQUITIN-PROTEIN LIGASE AMFR"/>
    <property type="match status" value="1"/>
</dbReference>
<dbReference type="GO" id="GO:0006511">
    <property type="term" value="P:ubiquitin-dependent protein catabolic process"/>
    <property type="evidence" value="ECO:0007669"/>
    <property type="project" value="TreeGrafter"/>
</dbReference>
<dbReference type="PROSITE" id="PS51140">
    <property type="entry name" value="CUE"/>
    <property type="match status" value="1"/>
</dbReference>
<dbReference type="SMART" id="SM00546">
    <property type="entry name" value="CUE"/>
    <property type="match status" value="1"/>
</dbReference>
<gene>
    <name evidence="12" type="ORF">MSPICULIGERA_LOCUS16496</name>
</gene>
<keyword evidence="2 9" id="KW-0812">Transmembrane</keyword>
<protein>
    <submittedName>
        <fullName evidence="12">Uncharacterized protein</fullName>
    </submittedName>
</protein>
<dbReference type="GO" id="GO:0061630">
    <property type="term" value="F:ubiquitin protein ligase activity"/>
    <property type="evidence" value="ECO:0007669"/>
    <property type="project" value="TreeGrafter"/>
</dbReference>
<dbReference type="SMART" id="SM00184">
    <property type="entry name" value="RING"/>
    <property type="match status" value="1"/>
</dbReference>
<dbReference type="InterPro" id="IPR001841">
    <property type="entry name" value="Znf_RING"/>
</dbReference>
<keyword evidence="6 9" id="KW-1133">Transmembrane helix</keyword>
<evidence type="ECO:0000256" key="8">
    <source>
        <dbReference type="PROSITE-ProRule" id="PRU00175"/>
    </source>
</evidence>
<evidence type="ECO:0000256" key="6">
    <source>
        <dbReference type="ARBA" id="ARBA00022989"/>
    </source>
</evidence>
<sequence length="562" mass="64163">MERRTNALVTFLTRTPFPSVSTYIALSAFLSSVATAALLHTFRNQPGLDDLIKDELLNNTSLAPELIQTLSEYSLFRVIYYVLSNQPLTWVLVNTYFAFLALGAKLLIRWAFRDLSRQEENSLRQSFLNFVLFHIVFLSFVMTSSYSQRLLPWLFWLGGMAFLSVLHDVVHQRFKFVSPSAGRFGGRLSWACFILFVFSSTIFVAILRCKSMFDPIIWYFLLTDALHTFVRAAHALARCVIASGVVGSNPDKIRHLTYNLDLIGGITADGILLLNYARLIVYQHLSLNLTTMYFFYNLRQAYLSITDALGRHKKHKLIFTHIQSSYPLLEEPSNELCIVCWEQLSRARRLPCEHPFHDWCLMWWLEQDPSCPTCRRPVSTPQPVHAPPAPRAAQMNAQLRFGGHGVGNIRIPAFSIEFSHNFPVLFARQPDESQLNNLAQQVRDMFPQIGLDQIMADLRMTGNAQATIENILEGRLAMVQMEVEEEEDEEEIDDTPRVDDIVTAQVENISHRVHTTSVSSAKDFDPGTTFFQRRRAEMIAQQRGLYIRSARGSDLLARGITD</sequence>
<keyword evidence="5" id="KW-0862">Zinc</keyword>
<dbReference type="GO" id="GO:0000151">
    <property type="term" value="C:ubiquitin ligase complex"/>
    <property type="evidence" value="ECO:0007669"/>
    <property type="project" value="TreeGrafter"/>
</dbReference>
<dbReference type="AlphaFoldDB" id="A0AA36CZJ3"/>
<keyword evidence="4 8" id="KW-0863">Zinc-finger</keyword>
<evidence type="ECO:0000256" key="5">
    <source>
        <dbReference type="ARBA" id="ARBA00022833"/>
    </source>
</evidence>
<dbReference type="GO" id="GO:0043130">
    <property type="term" value="F:ubiquitin binding"/>
    <property type="evidence" value="ECO:0007669"/>
    <property type="project" value="InterPro"/>
</dbReference>
<dbReference type="InterPro" id="IPR003892">
    <property type="entry name" value="CUE"/>
</dbReference>
<dbReference type="Gene3D" id="1.10.8.10">
    <property type="entry name" value="DNA helicase RuvA subunit, C-terminal domain"/>
    <property type="match status" value="1"/>
</dbReference>
<dbReference type="Pfam" id="PF02845">
    <property type="entry name" value="CUE"/>
    <property type="match status" value="1"/>
</dbReference>
<dbReference type="Proteomes" id="UP001177023">
    <property type="component" value="Unassembled WGS sequence"/>
</dbReference>
<dbReference type="Gene3D" id="3.30.40.10">
    <property type="entry name" value="Zinc/RING finger domain, C3HC4 (zinc finger)"/>
    <property type="match status" value="1"/>
</dbReference>
<accession>A0AA36CZJ3</accession>
<dbReference type="InterPro" id="IPR013083">
    <property type="entry name" value="Znf_RING/FYVE/PHD"/>
</dbReference>
<evidence type="ECO:0000259" key="10">
    <source>
        <dbReference type="PROSITE" id="PS50089"/>
    </source>
</evidence>
<reference evidence="12" key="1">
    <citation type="submission" date="2023-06" db="EMBL/GenBank/DDBJ databases">
        <authorList>
            <person name="Delattre M."/>
        </authorList>
    </citation>
    <scope>NUCLEOTIDE SEQUENCE</scope>
    <source>
        <strain evidence="12">AF72</strain>
    </source>
</reference>
<feature type="domain" description="RING-type" evidence="10">
    <location>
        <begin position="337"/>
        <end position="375"/>
    </location>
</feature>
<dbReference type="GO" id="GO:0030968">
    <property type="term" value="P:endoplasmic reticulum unfolded protein response"/>
    <property type="evidence" value="ECO:0007669"/>
    <property type="project" value="TreeGrafter"/>
</dbReference>
<feature type="domain" description="CUE" evidence="11">
    <location>
        <begin position="434"/>
        <end position="476"/>
    </location>
</feature>